<evidence type="ECO:0000313" key="3">
    <source>
        <dbReference type="EMBL" id="WRS38305.1"/>
    </source>
</evidence>
<evidence type="ECO:0008006" key="5">
    <source>
        <dbReference type="Google" id="ProtNLM"/>
    </source>
</evidence>
<sequence>MYIVAIGWAYVILMMAITASSIGKGLAILVFLGILPLMLFTYVVGGPRRRQRSAALADQDTGDGNGRDAQAD</sequence>
<proteinExistence type="predicted"/>
<protein>
    <recommendedName>
        <fullName evidence="5">Transmembrane protein</fullName>
    </recommendedName>
</protein>
<dbReference type="EMBL" id="CP141769">
    <property type="protein sequence ID" value="WRS38305.1"/>
    <property type="molecule type" value="Genomic_DNA"/>
</dbReference>
<keyword evidence="2" id="KW-0472">Membrane</keyword>
<name>A0ABZ1CH32_9PROT</name>
<dbReference type="RefSeq" id="WP_324778834.1">
    <property type="nucleotide sequence ID" value="NZ_CP141769.1"/>
</dbReference>
<evidence type="ECO:0000256" key="2">
    <source>
        <dbReference type="SAM" id="Phobius"/>
    </source>
</evidence>
<keyword evidence="2" id="KW-1133">Transmembrane helix</keyword>
<dbReference type="Proteomes" id="UP001334732">
    <property type="component" value="Chromosome"/>
</dbReference>
<organism evidence="3 4">
    <name type="scientific">Thiobacillus sedimenti</name>
    <dbReference type="NCBI Taxonomy" id="3110231"/>
    <lineage>
        <taxon>Bacteria</taxon>
        <taxon>Pseudomonadati</taxon>
        <taxon>Pseudomonadota</taxon>
        <taxon>Betaproteobacteria</taxon>
        <taxon>Nitrosomonadales</taxon>
        <taxon>Thiobacillaceae</taxon>
        <taxon>Thiobacillus</taxon>
    </lineage>
</organism>
<feature type="region of interest" description="Disordered" evidence="1">
    <location>
        <begin position="53"/>
        <end position="72"/>
    </location>
</feature>
<gene>
    <name evidence="3" type="ORF">VA613_09805</name>
</gene>
<accession>A0ABZ1CH32</accession>
<keyword evidence="2" id="KW-0812">Transmembrane</keyword>
<evidence type="ECO:0000313" key="4">
    <source>
        <dbReference type="Proteomes" id="UP001334732"/>
    </source>
</evidence>
<keyword evidence="4" id="KW-1185">Reference proteome</keyword>
<evidence type="ECO:0000256" key="1">
    <source>
        <dbReference type="SAM" id="MobiDB-lite"/>
    </source>
</evidence>
<reference evidence="3 4" key="1">
    <citation type="submission" date="2023-12" db="EMBL/GenBank/DDBJ databases">
        <title>Thiobacillus sedimentum sp. nov., a chemolithoautotrophic sulfur-oxidizing bacterium isolated from freshwater sediment.</title>
        <authorList>
            <person name="Luo J."/>
            <person name="Dai C."/>
        </authorList>
    </citation>
    <scope>NUCLEOTIDE SEQUENCE [LARGE SCALE GENOMIC DNA]</scope>
    <source>
        <strain evidence="3 4">SCUT-2</strain>
    </source>
</reference>
<feature type="transmembrane region" description="Helical" evidence="2">
    <location>
        <begin position="28"/>
        <end position="45"/>
    </location>
</feature>